<evidence type="ECO:0000313" key="14">
    <source>
        <dbReference type="Ensembl" id="ENSELUP00000068314.2"/>
    </source>
</evidence>
<sequence>MAFCPCRTGLVRLGLVGVRSRVKCAFLDPLPHVLSPCNRAVARTLFSETGVWSREYKADTRRKVEQWWFLSVWSNPIPLVDRPKFYVLSMFPYPSGRLHMGHVRVYTISDTIAHFQRMRGHQVLNPMGWDAFGLPAENAAIERGLDPEEWTKSNIQSMRKQLDNLGLCFNWDKEVTTCLPDYYRWTQWLFVKLFKAGLAYQKEAVVNWDPVDQTVLADEQVDERGCSWRSGAQVEQKLLRQWFIKTTNYAKPLLDALEELPEWYGVKAMQANWIGDCTGCYFDFHLKVKLLSFIYHCDSYLLIVVANHSYWTEAFFGGESPLKYCLTEVIAHNLFTGQELPLVISSKQEFNGHLDTVIGMCGLMFTGLSREEAFDAVTQKARERNVGGYLTSSKLRDWLISRQRYWGTPIPVVHCGSCGPVAVPEEELPVTLPKLPSLTGKGASPLKHAADWISCTCPRCKGPARRETDTMDTFVDSSWYYFRYTDPQNQERPFKRSLVDHWLPVDVYIGGKEHAVMHLYYARFLSHFCRDQGLVEHREPFKKLLVQGLIKGQTFRAADSGQYLKREDIDFTGKEPVQVGSNARLQVTWEKMSKSKNNGLDPQEVVQQYGIDTVRLYILYAAPPEQDILWDVKTDALPGVLRWQSRLWGLVTKLRGARRDGGVPDPSLLKRKDQAEARKIWENKNYAVEQVTGHFTEDFLLNAAISRLMGLTNTLSNASPCVVQHSLEFEEALATLCVMTAPMAPHLASELWAGGPLLSRGGDVLQQPWPCLDSEYQEIPDILELAVRINNKMCGTVSVPRQVAQDIDQVRAMVLESELGQCLLANRTIKKAVLSPRTALINFLVEE</sequence>
<dbReference type="InterPro" id="IPR014729">
    <property type="entry name" value="Rossmann-like_a/b/a_fold"/>
</dbReference>
<evidence type="ECO:0000256" key="3">
    <source>
        <dbReference type="ARBA" id="ARBA00013164"/>
    </source>
</evidence>
<reference evidence="15" key="1">
    <citation type="journal article" date="2014" name="PLoS ONE">
        <title>The genome and linkage map of the northern pike (Esox lucius): conserved synteny revealed between the salmonid sister group and the Neoteleostei.</title>
        <authorList>
            <person name="Rondeau E.B."/>
            <person name="Minkley D.R."/>
            <person name="Leong J.S."/>
            <person name="Messmer A.M."/>
            <person name="Jantzen J.R."/>
            <person name="von Schalburg K.R."/>
            <person name="Lemon C."/>
            <person name="Bird N.H."/>
            <person name="Koop B.F."/>
        </authorList>
    </citation>
    <scope>NUCLEOTIDE SEQUENCE</scope>
</reference>
<dbReference type="GeneTree" id="ENSGT00390000015114"/>
<evidence type="ECO:0000256" key="4">
    <source>
        <dbReference type="ARBA" id="ARBA00022598"/>
    </source>
</evidence>
<dbReference type="InterPro" id="IPR009080">
    <property type="entry name" value="tRNAsynth_Ia_anticodon-bd"/>
</dbReference>
<dbReference type="Pfam" id="PF08264">
    <property type="entry name" value="Anticodon_1"/>
    <property type="match status" value="1"/>
</dbReference>
<evidence type="ECO:0000313" key="15">
    <source>
        <dbReference type="Proteomes" id="UP000265140"/>
    </source>
</evidence>
<evidence type="ECO:0000256" key="10">
    <source>
        <dbReference type="ARBA" id="ARBA00047469"/>
    </source>
</evidence>
<dbReference type="CDD" id="cd07958">
    <property type="entry name" value="Anticodon_Ia_Leu_BEm"/>
    <property type="match status" value="1"/>
</dbReference>
<evidence type="ECO:0000256" key="8">
    <source>
        <dbReference type="ARBA" id="ARBA00023146"/>
    </source>
</evidence>
<feature type="domain" description="Aminoacyl-tRNA synthetase class Ia" evidence="12">
    <location>
        <begin position="590"/>
        <end position="630"/>
    </location>
</feature>
<dbReference type="GO" id="GO:0032543">
    <property type="term" value="P:mitochondrial translation"/>
    <property type="evidence" value="ECO:0007669"/>
    <property type="project" value="TreeGrafter"/>
</dbReference>
<protein>
    <recommendedName>
        <fullName evidence="3">leucine--tRNA ligase</fullName>
        <ecNumber evidence="3">6.1.1.4</ecNumber>
    </recommendedName>
    <alternativeName>
        <fullName evidence="9">Leucyl-tRNA synthetase</fullName>
    </alternativeName>
</protein>
<dbReference type="GO" id="GO:0005739">
    <property type="term" value="C:mitochondrion"/>
    <property type="evidence" value="ECO:0007669"/>
    <property type="project" value="UniProtKB-SubCell"/>
</dbReference>
<proteinExistence type="inferred from homology"/>
<dbReference type="FunFam" id="3.40.50.620:FF:000612">
    <property type="entry name" value="Leucyl-tRNA synthetase 2, mitochondrial"/>
    <property type="match status" value="1"/>
</dbReference>
<dbReference type="SUPFAM" id="SSF52374">
    <property type="entry name" value="Nucleotidylyl transferase"/>
    <property type="match status" value="1"/>
</dbReference>
<dbReference type="InterPro" id="IPR001412">
    <property type="entry name" value="aa-tRNA-synth_I_CS"/>
</dbReference>
<dbReference type="GO" id="GO:0005524">
    <property type="term" value="F:ATP binding"/>
    <property type="evidence" value="ECO:0007669"/>
    <property type="project" value="UniProtKB-KW"/>
</dbReference>
<dbReference type="Gene3D" id="3.40.50.620">
    <property type="entry name" value="HUPs"/>
    <property type="match status" value="2"/>
</dbReference>
<dbReference type="GO" id="GO:0004823">
    <property type="term" value="F:leucine-tRNA ligase activity"/>
    <property type="evidence" value="ECO:0007669"/>
    <property type="project" value="UniProtKB-EC"/>
</dbReference>
<dbReference type="PANTHER" id="PTHR43740:SF2">
    <property type="entry name" value="LEUCINE--TRNA LIGASE, MITOCHONDRIAL"/>
    <property type="match status" value="1"/>
</dbReference>
<evidence type="ECO:0000256" key="2">
    <source>
        <dbReference type="ARBA" id="ARBA00005594"/>
    </source>
</evidence>
<comment type="subcellular location">
    <subcellularLocation>
        <location evidence="1">Mitochondrion</location>
    </subcellularLocation>
</comment>
<dbReference type="Proteomes" id="UP000265140">
    <property type="component" value="Chromosome 20"/>
</dbReference>
<dbReference type="InterPro" id="IPR002302">
    <property type="entry name" value="Leu-tRNA-ligase"/>
</dbReference>
<evidence type="ECO:0000256" key="11">
    <source>
        <dbReference type="RuleBase" id="RU363035"/>
    </source>
</evidence>
<comment type="similarity">
    <text evidence="2 11">Belongs to the class-I aminoacyl-tRNA synthetase family.</text>
</comment>
<dbReference type="PRINTS" id="PR00985">
    <property type="entry name" value="TRNASYNTHLEU"/>
</dbReference>
<evidence type="ECO:0000256" key="5">
    <source>
        <dbReference type="ARBA" id="ARBA00022741"/>
    </source>
</evidence>
<keyword evidence="5 11" id="KW-0547">Nucleotide-binding</keyword>
<organism evidence="14 15">
    <name type="scientific">Esox lucius</name>
    <name type="common">Northern pike</name>
    <dbReference type="NCBI Taxonomy" id="8010"/>
    <lineage>
        <taxon>Eukaryota</taxon>
        <taxon>Metazoa</taxon>
        <taxon>Chordata</taxon>
        <taxon>Craniata</taxon>
        <taxon>Vertebrata</taxon>
        <taxon>Euteleostomi</taxon>
        <taxon>Actinopterygii</taxon>
        <taxon>Neopterygii</taxon>
        <taxon>Teleostei</taxon>
        <taxon>Protacanthopterygii</taxon>
        <taxon>Esociformes</taxon>
        <taxon>Esocidae</taxon>
        <taxon>Esox</taxon>
    </lineage>
</organism>
<dbReference type="InterPro" id="IPR002300">
    <property type="entry name" value="aa-tRNA-synth_Ia"/>
</dbReference>
<feature type="domain" description="Aminoacyl-tRNA synthetase class Ia" evidence="12">
    <location>
        <begin position="82"/>
        <end position="274"/>
    </location>
</feature>
<feature type="domain" description="Methionyl/Valyl/Leucyl/Isoleucyl-tRNA synthetase anticodon-binding" evidence="13">
    <location>
        <begin position="678"/>
        <end position="799"/>
    </location>
</feature>
<dbReference type="Bgee" id="ENSELUG00000024462">
    <property type="expression patterns" value="Expressed in embryo and 14 other cell types or tissues"/>
</dbReference>
<dbReference type="InterPro" id="IPR013155">
    <property type="entry name" value="M/V/L/I-tRNA-synth_anticd-bd"/>
</dbReference>
<evidence type="ECO:0000259" key="12">
    <source>
        <dbReference type="Pfam" id="PF00133"/>
    </source>
</evidence>
<dbReference type="Gene3D" id="1.10.730.10">
    <property type="entry name" value="Isoleucyl-tRNA Synthetase, Domain 1"/>
    <property type="match status" value="1"/>
</dbReference>
<evidence type="ECO:0000256" key="6">
    <source>
        <dbReference type="ARBA" id="ARBA00022840"/>
    </source>
</evidence>
<evidence type="ECO:0000256" key="1">
    <source>
        <dbReference type="ARBA" id="ARBA00004173"/>
    </source>
</evidence>
<keyword evidence="8 11" id="KW-0030">Aminoacyl-tRNA synthetase</keyword>
<keyword evidence="6 11" id="KW-0067">ATP-binding</keyword>
<evidence type="ECO:0000256" key="9">
    <source>
        <dbReference type="ARBA" id="ARBA00030520"/>
    </source>
</evidence>
<dbReference type="AlphaFoldDB" id="A0A6Q2YQL0"/>
<dbReference type="PROSITE" id="PS00178">
    <property type="entry name" value="AA_TRNA_LIGASE_I"/>
    <property type="match status" value="1"/>
</dbReference>
<reference evidence="14" key="2">
    <citation type="submission" date="2020-02" db="EMBL/GenBank/DDBJ databases">
        <title>Esox lucius (northern pike) genome, fEsoLuc1, primary haplotype.</title>
        <authorList>
            <person name="Myers G."/>
            <person name="Karagic N."/>
            <person name="Meyer A."/>
            <person name="Pippel M."/>
            <person name="Reichard M."/>
            <person name="Winkler S."/>
            <person name="Tracey A."/>
            <person name="Sims Y."/>
            <person name="Howe K."/>
            <person name="Rhie A."/>
            <person name="Formenti G."/>
            <person name="Durbin R."/>
            <person name="Fedrigo O."/>
            <person name="Jarvis E.D."/>
        </authorList>
    </citation>
    <scope>NUCLEOTIDE SEQUENCE [LARGE SCALE GENOMIC DNA]</scope>
</reference>
<evidence type="ECO:0000256" key="7">
    <source>
        <dbReference type="ARBA" id="ARBA00022917"/>
    </source>
</evidence>
<gene>
    <name evidence="14" type="primary">LARS2</name>
</gene>
<comment type="catalytic activity">
    <reaction evidence="10">
        <text>tRNA(Leu) + L-leucine + ATP = L-leucyl-tRNA(Leu) + AMP + diphosphate</text>
        <dbReference type="Rhea" id="RHEA:11688"/>
        <dbReference type="Rhea" id="RHEA-COMP:9613"/>
        <dbReference type="Rhea" id="RHEA-COMP:9622"/>
        <dbReference type="ChEBI" id="CHEBI:30616"/>
        <dbReference type="ChEBI" id="CHEBI:33019"/>
        <dbReference type="ChEBI" id="CHEBI:57427"/>
        <dbReference type="ChEBI" id="CHEBI:78442"/>
        <dbReference type="ChEBI" id="CHEBI:78494"/>
        <dbReference type="ChEBI" id="CHEBI:456215"/>
        <dbReference type="EC" id="6.1.1.4"/>
    </reaction>
</comment>
<dbReference type="PANTHER" id="PTHR43740">
    <property type="entry name" value="LEUCYL-TRNA SYNTHETASE"/>
    <property type="match status" value="1"/>
</dbReference>
<keyword evidence="7 11" id="KW-0648">Protein biosynthesis</keyword>
<feature type="domain" description="Aminoacyl-tRNA synthetase class Ia" evidence="12">
    <location>
        <begin position="394"/>
        <end position="552"/>
    </location>
</feature>
<dbReference type="FunFam" id="3.40.50.620:FF:000100">
    <property type="entry name" value="probable leucine--tRNA ligase, mitochondrial"/>
    <property type="match status" value="1"/>
</dbReference>
<name>A0A6Q2YQL0_ESOLU</name>
<dbReference type="CDD" id="cd00812">
    <property type="entry name" value="LeuRS_core"/>
    <property type="match status" value="1"/>
</dbReference>
<dbReference type="SUPFAM" id="SSF47323">
    <property type="entry name" value="Anticodon-binding domain of a subclass of class I aminoacyl-tRNA synthetases"/>
    <property type="match status" value="1"/>
</dbReference>
<evidence type="ECO:0000259" key="13">
    <source>
        <dbReference type="Pfam" id="PF08264"/>
    </source>
</evidence>
<dbReference type="FunFam" id="1.10.730.10:FF:000011">
    <property type="entry name" value="Leucine--tRNA ligase chloroplastic/mitochondrial"/>
    <property type="match status" value="1"/>
</dbReference>
<keyword evidence="4 11" id="KW-0436">Ligase</keyword>
<dbReference type="GO" id="GO:0006429">
    <property type="term" value="P:leucyl-tRNA aminoacylation"/>
    <property type="evidence" value="ECO:0007669"/>
    <property type="project" value="InterPro"/>
</dbReference>
<dbReference type="EC" id="6.1.1.4" evidence="3"/>
<reference evidence="14" key="4">
    <citation type="submission" date="2025-09" db="UniProtKB">
        <authorList>
            <consortium name="Ensembl"/>
        </authorList>
    </citation>
    <scope>IDENTIFICATION</scope>
</reference>
<dbReference type="Ensembl" id="ENSELUT00000052128.2">
    <property type="protein sequence ID" value="ENSELUP00000068314.2"/>
    <property type="gene ID" value="ENSELUG00000024462.3"/>
</dbReference>
<dbReference type="Pfam" id="PF00133">
    <property type="entry name" value="tRNA-synt_1"/>
    <property type="match status" value="3"/>
</dbReference>
<reference evidence="14" key="3">
    <citation type="submission" date="2025-08" db="UniProtKB">
        <authorList>
            <consortium name="Ensembl"/>
        </authorList>
    </citation>
    <scope>IDENTIFICATION</scope>
</reference>
<keyword evidence="15" id="KW-1185">Reference proteome</keyword>
<accession>A0A6Q2YQL0</accession>